<dbReference type="Proteomes" id="UP000655225">
    <property type="component" value="Unassembled WGS sequence"/>
</dbReference>
<dbReference type="NCBIfam" id="TIGR01571">
    <property type="entry name" value="A_thal_Cys_rich"/>
    <property type="match status" value="1"/>
</dbReference>
<comment type="caution">
    <text evidence="3">The sequence shown here is derived from an EMBL/GenBank/DDBJ whole genome shotgun (WGS) entry which is preliminary data.</text>
</comment>
<keyword evidence="2" id="KW-0472">Membrane</keyword>
<evidence type="ECO:0000256" key="2">
    <source>
        <dbReference type="SAM" id="Phobius"/>
    </source>
</evidence>
<dbReference type="AlphaFoldDB" id="A0A834ZEF4"/>
<dbReference type="PANTHER" id="PTHR15907">
    <property type="entry name" value="DUF614 FAMILY PROTEIN-RELATED"/>
    <property type="match status" value="1"/>
</dbReference>
<feature type="region of interest" description="Disordered" evidence="1">
    <location>
        <begin position="1"/>
        <end position="72"/>
    </location>
</feature>
<proteinExistence type="predicted"/>
<feature type="compositionally biased region" description="Polar residues" evidence="1">
    <location>
        <begin position="37"/>
        <end position="47"/>
    </location>
</feature>
<dbReference type="OMA" id="DHEWKTH"/>
<name>A0A834ZEF4_TETSI</name>
<keyword evidence="2" id="KW-1133">Transmembrane helix</keyword>
<reference evidence="3 4" key="1">
    <citation type="submission" date="2020-04" db="EMBL/GenBank/DDBJ databases">
        <title>Plant Genome Project.</title>
        <authorList>
            <person name="Zhang R.-G."/>
        </authorList>
    </citation>
    <scope>NUCLEOTIDE SEQUENCE [LARGE SCALE GENOMIC DNA]</scope>
    <source>
        <strain evidence="3">YNK0</strain>
        <tissue evidence="3">Leaf</tissue>
    </source>
</reference>
<feature type="transmembrane region" description="Helical" evidence="2">
    <location>
        <begin position="161"/>
        <end position="180"/>
    </location>
</feature>
<sequence>MGKLETPPEGDKGQLPSSPSDPIEPTVPPAGSVLPPVQSQPTSTLGETPQPGPSSDHMTSETSQFDSGTHSIPAVAFPPLARIPEINTVPSNQHVTNVTPQPNDMPNMVAGGVSGVTMGQIPGMTTSSSVRQEPMVLVPAVGGPWRSGLFDCFQDPNNGKFLSYAGWVCALLCILIYMLHKLSATELSLFSSFLAAVITTVAPCVTFGQIAEIVDNGSTSCVTGGMLYLVLVVVVCHWNIGFRYRQRIRKAYNLSETPVTDRLAHIYFPACALCQEFRELKHRGLDPFLGNSA</sequence>
<protein>
    <submittedName>
        <fullName evidence="3">Uncharacterized protein</fullName>
    </submittedName>
</protein>
<gene>
    <name evidence="3" type="ORF">HHK36_014124</name>
</gene>
<keyword evidence="2" id="KW-0812">Transmembrane</keyword>
<feature type="transmembrane region" description="Helical" evidence="2">
    <location>
        <begin position="217"/>
        <end position="240"/>
    </location>
</feature>
<feature type="transmembrane region" description="Helical" evidence="2">
    <location>
        <begin position="187"/>
        <end position="211"/>
    </location>
</feature>
<keyword evidence="4" id="KW-1185">Reference proteome</keyword>
<dbReference type="OrthoDB" id="985035at2759"/>
<dbReference type="Pfam" id="PF04749">
    <property type="entry name" value="PLAC8"/>
    <property type="match status" value="1"/>
</dbReference>
<evidence type="ECO:0000313" key="4">
    <source>
        <dbReference type="Proteomes" id="UP000655225"/>
    </source>
</evidence>
<evidence type="ECO:0000313" key="3">
    <source>
        <dbReference type="EMBL" id="KAF8400822.1"/>
    </source>
</evidence>
<feature type="compositionally biased region" description="Polar residues" evidence="1">
    <location>
        <begin position="56"/>
        <end position="70"/>
    </location>
</feature>
<dbReference type="EMBL" id="JABCRI010000009">
    <property type="protein sequence ID" value="KAF8400822.1"/>
    <property type="molecule type" value="Genomic_DNA"/>
</dbReference>
<accession>A0A834ZEF4</accession>
<dbReference type="InterPro" id="IPR006461">
    <property type="entry name" value="PLAC_motif_containing"/>
</dbReference>
<organism evidence="3 4">
    <name type="scientific">Tetracentron sinense</name>
    <name type="common">Spur-leaf</name>
    <dbReference type="NCBI Taxonomy" id="13715"/>
    <lineage>
        <taxon>Eukaryota</taxon>
        <taxon>Viridiplantae</taxon>
        <taxon>Streptophyta</taxon>
        <taxon>Embryophyta</taxon>
        <taxon>Tracheophyta</taxon>
        <taxon>Spermatophyta</taxon>
        <taxon>Magnoliopsida</taxon>
        <taxon>Trochodendrales</taxon>
        <taxon>Trochodendraceae</taxon>
        <taxon>Tetracentron</taxon>
    </lineage>
</organism>
<evidence type="ECO:0000256" key="1">
    <source>
        <dbReference type="SAM" id="MobiDB-lite"/>
    </source>
</evidence>